<reference evidence="1 2" key="1">
    <citation type="submission" date="2015-11" db="EMBL/GenBank/DDBJ databases">
        <title>The limits of bacterial species coexistence and the symbiotic plasmid transference in sympatric Rhizobium populations.</title>
        <authorList>
            <person name="Perez-Carrascal O.M."/>
            <person name="VanInsberghe D."/>
            <person name="Juarez S."/>
            <person name="Polz M.F."/>
            <person name="Vinuesa P."/>
            <person name="Gonzalez V."/>
        </authorList>
    </citation>
    <scope>NUCLEOTIDE SEQUENCE [LARGE SCALE GENOMIC DNA]</scope>
    <source>
        <strain evidence="1 2">N771</strain>
    </source>
</reference>
<organism evidence="1 2">
    <name type="scientific">Rhizobium phaseoli</name>
    <dbReference type="NCBI Taxonomy" id="396"/>
    <lineage>
        <taxon>Bacteria</taxon>
        <taxon>Pseudomonadati</taxon>
        <taxon>Pseudomonadota</taxon>
        <taxon>Alphaproteobacteria</taxon>
        <taxon>Hyphomicrobiales</taxon>
        <taxon>Rhizobiaceae</taxon>
        <taxon>Rhizobium/Agrobacterium group</taxon>
        <taxon>Rhizobium</taxon>
    </lineage>
</organism>
<protein>
    <submittedName>
        <fullName evidence="1">Uncharacterized protein</fullName>
    </submittedName>
</protein>
<sequence>MADRPILLSAPMVRALLAGTKTQTRRILKPQPIGDVIQYGWSRDDGAHWTDQSFASYRLRIWAGDRLWVRETWQGLSFGDYLPTNSSQCEVRYAATDPCADLDAEARGYPWRPSIFMPRWASRLTLTVTDVRIERLQDISEADARAEGINGIWDGTPFSPDPTATNKFTVNIGVGNLNAPTAAGVYRMLWEWINGEGSWEANPWVVAYTFTVHAGNIDQIARAA</sequence>
<dbReference type="Proteomes" id="UP000078551">
    <property type="component" value="Chromosome"/>
</dbReference>
<evidence type="ECO:0000313" key="1">
    <source>
        <dbReference type="EMBL" id="ANL84622.1"/>
    </source>
</evidence>
<dbReference type="EMBL" id="CP013568">
    <property type="protein sequence ID" value="ANL84622.1"/>
    <property type="molecule type" value="Genomic_DNA"/>
</dbReference>
<dbReference type="RefSeq" id="WP_064832479.1">
    <property type="nucleotide sequence ID" value="NZ_CP013568.1"/>
</dbReference>
<accession>A0ABN4QG32</accession>
<gene>
    <name evidence="1" type="ORF">AMC81_CH01841</name>
</gene>
<name>A0ABN4QG32_9HYPH</name>
<proteinExistence type="predicted"/>
<evidence type="ECO:0000313" key="2">
    <source>
        <dbReference type="Proteomes" id="UP000078551"/>
    </source>
</evidence>
<keyword evidence="2" id="KW-1185">Reference proteome</keyword>